<organism evidence="4 5">
    <name type="scientific">Drosophila rubida</name>
    <dbReference type="NCBI Taxonomy" id="30044"/>
    <lineage>
        <taxon>Eukaryota</taxon>
        <taxon>Metazoa</taxon>
        <taxon>Ecdysozoa</taxon>
        <taxon>Arthropoda</taxon>
        <taxon>Hexapoda</taxon>
        <taxon>Insecta</taxon>
        <taxon>Pterygota</taxon>
        <taxon>Neoptera</taxon>
        <taxon>Endopterygota</taxon>
        <taxon>Diptera</taxon>
        <taxon>Brachycera</taxon>
        <taxon>Muscomorpha</taxon>
        <taxon>Ephydroidea</taxon>
        <taxon>Drosophilidae</taxon>
        <taxon>Drosophila</taxon>
    </lineage>
</organism>
<dbReference type="PANTHER" id="PTHR10380">
    <property type="entry name" value="CUTICLE PROTEIN"/>
    <property type="match status" value="1"/>
</dbReference>
<evidence type="ECO:0000313" key="4">
    <source>
        <dbReference type="EMBL" id="KAH8371362.1"/>
    </source>
</evidence>
<gene>
    <name evidence="4" type="ORF">KR093_007082</name>
</gene>
<dbReference type="InterPro" id="IPR000618">
    <property type="entry name" value="Insect_cuticle"/>
</dbReference>
<comment type="caution">
    <text evidence="4">The sequence shown here is derived from an EMBL/GenBank/DDBJ whole genome shotgun (WGS) entry which is preliminary data.</text>
</comment>
<dbReference type="InterPro" id="IPR031311">
    <property type="entry name" value="CHIT_BIND_RR_consensus"/>
</dbReference>
<feature type="signal peptide" evidence="3">
    <location>
        <begin position="1"/>
        <end position="18"/>
    </location>
</feature>
<keyword evidence="1 2" id="KW-0193">Cuticle</keyword>
<evidence type="ECO:0008006" key="6">
    <source>
        <dbReference type="Google" id="ProtNLM"/>
    </source>
</evidence>
<sequence>MSLQCLSLFVLCVASALAAPADYSTVPPVAIVDSGNEKNQDGSYHFFYQSEDGTHREETAVVVDAGTENEHLEISGNYSYFDADGKEVVVNYKANDHGFVPEGGSIAKEISLAAKQASEAQYVPDTDYKKPPKF</sequence>
<dbReference type="Pfam" id="PF00379">
    <property type="entry name" value="Chitin_bind_4"/>
    <property type="match status" value="1"/>
</dbReference>
<dbReference type="EMBL" id="JAJJHW010002585">
    <property type="protein sequence ID" value="KAH8371362.1"/>
    <property type="molecule type" value="Genomic_DNA"/>
</dbReference>
<evidence type="ECO:0000256" key="1">
    <source>
        <dbReference type="ARBA" id="ARBA00022460"/>
    </source>
</evidence>
<protein>
    <recommendedName>
        <fullName evidence="6">Endocuticle structural glycoprotein ABD-5</fullName>
    </recommendedName>
</protein>
<evidence type="ECO:0000256" key="2">
    <source>
        <dbReference type="PROSITE-ProRule" id="PRU00497"/>
    </source>
</evidence>
<keyword evidence="3" id="KW-0732">Signal</keyword>
<dbReference type="PROSITE" id="PS51155">
    <property type="entry name" value="CHIT_BIND_RR_2"/>
    <property type="match status" value="1"/>
</dbReference>
<keyword evidence="5" id="KW-1185">Reference proteome</keyword>
<dbReference type="PANTHER" id="PTHR10380:SF233">
    <property type="entry name" value="CUTICULAR PROTEIN 47EB-RELATED"/>
    <property type="match status" value="1"/>
</dbReference>
<dbReference type="Proteomes" id="UP001200034">
    <property type="component" value="Unassembled WGS sequence"/>
</dbReference>
<accession>A0AAD4PLA4</accession>
<dbReference type="AlphaFoldDB" id="A0AAD4PLA4"/>
<dbReference type="InterPro" id="IPR050468">
    <property type="entry name" value="Cuticle_Struct_Prot"/>
</dbReference>
<dbReference type="GO" id="GO:0062129">
    <property type="term" value="C:chitin-based extracellular matrix"/>
    <property type="evidence" value="ECO:0007669"/>
    <property type="project" value="TreeGrafter"/>
</dbReference>
<evidence type="ECO:0000256" key="3">
    <source>
        <dbReference type="SAM" id="SignalP"/>
    </source>
</evidence>
<evidence type="ECO:0000313" key="5">
    <source>
        <dbReference type="Proteomes" id="UP001200034"/>
    </source>
</evidence>
<feature type="chain" id="PRO_5042038343" description="Endocuticle structural glycoprotein ABD-5" evidence="3">
    <location>
        <begin position="19"/>
        <end position="134"/>
    </location>
</feature>
<dbReference type="GO" id="GO:0008010">
    <property type="term" value="F:structural constituent of chitin-based larval cuticle"/>
    <property type="evidence" value="ECO:0007669"/>
    <property type="project" value="TreeGrafter"/>
</dbReference>
<proteinExistence type="predicted"/>
<reference evidence="4" key="1">
    <citation type="journal article" date="2021" name="Mol. Ecol. Resour.">
        <title>Phylogenomic analyses of the genus Drosophila reveals genomic signals of climate adaptation.</title>
        <authorList>
            <person name="Li F."/>
            <person name="Rane R.V."/>
            <person name="Luria V."/>
            <person name="Xiong Z."/>
            <person name="Chen J."/>
            <person name="Li Z."/>
            <person name="Catullo R.A."/>
            <person name="Griffin P.C."/>
            <person name="Schiffer M."/>
            <person name="Pearce S."/>
            <person name="Lee S.F."/>
            <person name="McElroy K."/>
            <person name="Stocker A."/>
            <person name="Shirriffs J."/>
            <person name="Cockerell F."/>
            <person name="Coppin C."/>
            <person name="Sgro C.M."/>
            <person name="Karger A."/>
            <person name="Cain J.W."/>
            <person name="Weber J.A."/>
            <person name="Santpere G."/>
            <person name="Kirschner M.W."/>
            <person name="Hoffmann A.A."/>
            <person name="Oakeshott J.G."/>
            <person name="Zhang G."/>
        </authorList>
    </citation>
    <scope>NUCLEOTIDE SEQUENCE</scope>
    <source>
        <strain evidence="4">BGI-SZ-2011g</strain>
    </source>
</reference>
<dbReference type="PROSITE" id="PS00233">
    <property type="entry name" value="CHIT_BIND_RR_1"/>
    <property type="match status" value="1"/>
</dbReference>
<dbReference type="PRINTS" id="PR00947">
    <property type="entry name" value="CUTICLE"/>
</dbReference>
<name>A0AAD4PLA4_9MUSC</name>